<evidence type="ECO:0000313" key="1">
    <source>
        <dbReference type="EMBL" id="XDQ31873.1"/>
    </source>
</evidence>
<gene>
    <name evidence="1" type="ORF">AB5J56_39445</name>
</gene>
<sequence length="59" mass="5957">MSIGRRLSPVRRAVADDEFGVARAPAAAVAQKIGSRLGGLGQALGQGMVRIVIVSSAPA</sequence>
<dbReference type="EMBL" id="CP163435">
    <property type="protein sequence ID" value="XDQ31873.1"/>
    <property type="molecule type" value="Genomic_DNA"/>
</dbReference>
<organism evidence="1">
    <name type="scientific">Streptomyces sp. R21</name>
    <dbReference type="NCBI Taxonomy" id="3238627"/>
    <lineage>
        <taxon>Bacteria</taxon>
        <taxon>Bacillati</taxon>
        <taxon>Actinomycetota</taxon>
        <taxon>Actinomycetes</taxon>
        <taxon>Kitasatosporales</taxon>
        <taxon>Streptomycetaceae</taxon>
        <taxon>Streptomyces</taxon>
    </lineage>
</organism>
<protein>
    <submittedName>
        <fullName evidence="1">Uncharacterized protein</fullName>
    </submittedName>
</protein>
<name>A0AB39PLX5_9ACTN</name>
<dbReference type="AlphaFoldDB" id="A0AB39PLX5"/>
<proteinExistence type="predicted"/>
<accession>A0AB39PLX5</accession>
<reference evidence="1" key="1">
    <citation type="submission" date="2024-07" db="EMBL/GenBank/DDBJ databases">
        <authorList>
            <person name="Yu S.T."/>
        </authorList>
    </citation>
    <scope>NUCLEOTIDE SEQUENCE</scope>
    <source>
        <strain evidence="1">R21</strain>
    </source>
</reference>
<dbReference type="RefSeq" id="WP_369243191.1">
    <property type="nucleotide sequence ID" value="NZ_CP163435.1"/>
</dbReference>